<evidence type="ECO:0000259" key="4">
    <source>
        <dbReference type="PROSITE" id="PS51898"/>
    </source>
</evidence>
<dbReference type="InterPro" id="IPR013762">
    <property type="entry name" value="Integrase-like_cat_sf"/>
</dbReference>
<evidence type="ECO:0000313" key="5">
    <source>
        <dbReference type="EMBL" id="MBL4951668.1"/>
    </source>
</evidence>
<evidence type="ECO:0000256" key="1">
    <source>
        <dbReference type="ARBA" id="ARBA00008857"/>
    </source>
</evidence>
<comment type="similarity">
    <text evidence="1">Belongs to the 'phage' integrase family.</text>
</comment>
<gene>
    <name evidence="5" type="ORF">JK635_05370</name>
</gene>
<dbReference type="EMBL" id="JAESWB010000045">
    <property type="protein sequence ID" value="MBL4951668.1"/>
    <property type="molecule type" value="Genomic_DNA"/>
</dbReference>
<dbReference type="Gene3D" id="1.10.443.10">
    <property type="entry name" value="Intergrase catalytic core"/>
    <property type="match status" value="1"/>
</dbReference>
<dbReference type="Pfam" id="PF00589">
    <property type="entry name" value="Phage_integrase"/>
    <property type="match status" value="1"/>
</dbReference>
<comment type="caution">
    <text evidence="5">The sequence shown here is derived from an EMBL/GenBank/DDBJ whole genome shotgun (WGS) entry which is preliminary data.</text>
</comment>
<protein>
    <submittedName>
        <fullName evidence="5">Tyrosine-type recombinase/integrase</fullName>
    </submittedName>
</protein>
<evidence type="ECO:0000256" key="3">
    <source>
        <dbReference type="ARBA" id="ARBA00023172"/>
    </source>
</evidence>
<proteinExistence type="inferred from homology"/>
<dbReference type="PROSITE" id="PS51898">
    <property type="entry name" value="TYR_RECOMBINASE"/>
    <property type="match status" value="1"/>
</dbReference>
<dbReference type="InterPro" id="IPR002104">
    <property type="entry name" value="Integrase_catalytic"/>
</dbReference>
<dbReference type="Proteomes" id="UP000623967">
    <property type="component" value="Unassembled WGS sequence"/>
</dbReference>
<keyword evidence="3" id="KW-0233">DNA recombination</keyword>
<dbReference type="PANTHER" id="PTHR30349">
    <property type="entry name" value="PHAGE INTEGRASE-RELATED"/>
    <property type="match status" value="1"/>
</dbReference>
<evidence type="ECO:0000313" key="6">
    <source>
        <dbReference type="Proteomes" id="UP000623967"/>
    </source>
</evidence>
<accession>A0ABS1TK26</accession>
<dbReference type="SUPFAM" id="SSF56349">
    <property type="entry name" value="DNA breaking-rejoining enzymes"/>
    <property type="match status" value="1"/>
</dbReference>
<keyword evidence="2" id="KW-0238">DNA-binding</keyword>
<name>A0ABS1TK26_9BACI</name>
<organism evidence="5 6">
    <name type="scientific">Neobacillus paridis</name>
    <dbReference type="NCBI Taxonomy" id="2803862"/>
    <lineage>
        <taxon>Bacteria</taxon>
        <taxon>Bacillati</taxon>
        <taxon>Bacillota</taxon>
        <taxon>Bacilli</taxon>
        <taxon>Bacillales</taxon>
        <taxon>Bacillaceae</taxon>
        <taxon>Neobacillus</taxon>
    </lineage>
</organism>
<dbReference type="InterPro" id="IPR011010">
    <property type="entry name" value="DNA_brk_join_enz"/>
</dbReference>
<feature type="domain" description="Tyr recombinase" evidence="4">
    <location>
        <begin position="105"/>
        <end position="305"/>
    </location>
</feature>
<dbReference type="RefSeq" id="WP_202652946.1">
    <property type="nucleotide sequence ID" value="NZ_JAESWB010000045.1"/>
</dbReference>
<evidence type="ECO:0000256" key="2">
    <source>
        <dbReference type="ARBA" id="ARBA00023125"/>
    </source>
</evidence>
<sequence>MRYQFNSLFADDILAYIKLRCSLGNKEDTFARRLHSFDVFCTEKYPDSAELSQERAESWCSLRQNEKENTLRLRTNILRNFSKYLVSIGKNTYVLPDGFAGKGVAFMPYLYNDVELSSFFNGADRLSPHPLSPYREYVIPVMFRVLYCCGLRPQEVRHLKLSDINLEDGSFYIEDSKRKKDRIVAMSPELLELCRKYNCLIQTVLPGREYFFQNPNGGPYRSACIQKYFYKCWKSARISFSQDHKPRVYDWRHNFATRVIIGWMNEKKDVMNLLPYLSTYMGHSSLEYTAYYIHLVPEHLKSSISTDWICNQEVPNYED</sequence>
<keyword evidence="6" id="KW-1185">Reference proteome</keyword>
<reference evidence="5 6" key="1">
    <citation type="submission" date="2021-01" db="EMBL/GenBank/DDBJ databases">
        <title>Genome public.</title>
        <authorList>
            <person name="Liu C."/>
            <person name="Sun Q."/>
        </authorList>
    </citation>
    <scope>NUCLEOTIDE SEQUENCE [LARGE SCALE GENOMIC DNA]</scope>
    <source>
        <strain evidence="5 6">YIM B02564</strain>
    </source>
</reference>
<dbReference type="InterPro" id="IPR050090">
    <property type="entry name" value="Tyrosine_recombinase_XerCD"/>
</dbReference>
<dbReference type="PANTHER" id="PTHR30349:SF41">
    <property type="entry name" value="INTEGRASE_RECOMBINASE PROTEIN MJ0367-RELATED"/>
    <property type="match status" value="1"/>
</dbReference>